<accession>A0A6M3ZNF1</accession>
<organism evidence="1 2">
    <name type="scientific">Herbaspirillum rubrisubalbicans Os34</name>
    <dbReference type="NCBI Taxonomy" id="1235827"/>
    <lineage>
        <taxon>Bacteria</taxon>
        <taxon>Pseudomonadati</taxon>
        <taxon>Pseudomonadota</taxon>
        <taxon>Betaproteobacteria</taxon>
        <taxon>Burkholderiales</taxon>
        <taxon>Oxalobacteraceae</taxon>
        <taxon>Herbaspirillum</taxon>
    </lineage>
</organism>
<protein>
    <submittedName>
        <fullName evidence="1">Uncharacterized protein</fullName>
    </submittedName>
</protein>
<dbReference type="RefSeq" id="WP_017454384.1">
    <property type="nucleotide sequence ID" value="NZ_CP008956.1"/>
</dbReference>
<proteinExistence type="predicted"/>
<dbReference type="Proteomes" id="UP000501648">
    <property type="component" value="Chromosome"/>
</dbReference>
<evidence type="ECO:0000313" key="2">
    <source>
        <dbReference type="Proteomes" id="UP000501648"/>
    </source>
</evidence>
<reference evidence="1 2" key="1">
    <citation type="journal article" date="2012" name="J. Bacteriol.">
        <title>Genome sequence of the pathogenic Herbaspirillum seropedicae strain Os34, isolated from rice roots.</title>
        <authorList>
            <person name="Ye W."/>
            <person name="Ye S."/>
            <person name="Liu J."/>
            <person name="Chang S."/>
            <person name="Chen M."/>
            <person name="Zhu B."/>
            <person name="Guo L."/>
            <person name="An Q."/>
        </authorList>
    </citation>
    <scope>NUCLEOTIDE SEQUENCE [LARGE SCALE GENOMIC DNA]</scope>
    <source>
        <strain evidence="1 2">Os34</strain>
    </source>
</reference>
<name>A0A6M3ZNF1_9BURK</name>
<evidence type="ECO:0000313" key="1">
    <source>
        <dbReference type="EMBL" id="QJQ00154.1"/>
    </source>
</evidence>
<dbReference type="AlphaFoldDB" id="A0A6M3ZNF1"/>
<dbReference type="EMBL" id="CP008956">
    <property type="protein sequence ID" value="QJQ00154.1"/>
    <property type="molecule type" value="Genomic_DNA"/>
</dbReference>
<sequence>MRCLIRYQLREEDTAAHHEFTADSPDTEQVIAHLTEFLHPEVIYEFLPVHHGGENSIAQLRARMAHARQYLEHYCGLQSMSYMVLADGATSAQGKWTCVLLSTQSAHAPLDEAD</sequence>
<gene>
    <name evidence="1" type="ORF">C798_07880</name>
</gene>